<accession>A0A563DAM1</accession>
<dbReference type="EMBL" id="SELH01000023">
    <property type="protein sequence ID" value="TWP27358.1"/>
    <property type="molecule type" value="Genomic_DNA"/>
</dbReference>
<organism evidence="3 4">
    <name type="scientific">Apibacter muscae</name>
    <dbReference type="NCBI Taxonomy" id="2509004"/>
    <lineage>
        <taxon>Bacteria</taxon>
        <taxon>Pseudomonadati</taxon>
        <taxon>Bacteroidota</taxon>
        <taxon>Flavobacteriia</taxon>
        <taxon>Flavobacteriales</taxon>
        <taxon>Weeksellaceae</taxon>
        <taxon>Apibacter</taxon>
    </lineage>
</organism>
<name>A0A563DAM1_9FLAO</name>
<dbReference type="Pfam" id="PF13350">
    <property type="entry name" value="Y_phosphatase3"/>
    <property type="match status" value="1"/>
</dbReference>
<dbReference type="Proteomes" id="UP000319499">
    <property type="component" value="Unassembled WGS sequence"/>
</dbReference>
<reference evidence="3 4" key="1">
    <citation type="submission" date="2019-02" db="EMBL/GenBank/DDBJ databases">
        <title>Apibacter muscae sp. nov.: a novel member of the house fly microbiota.</title>
        <authorList>
            <person name="Park R."/>
        </authorList>
    </citation>
    <scope>NUCLEOTIDE SEQUENCE [LARGE SCALE GENOMIC DNA]</scope>
    <source>
        <strain evidence="3 4">AL1</strain>
    </source>
</reference>
<comment type="caution">
    <text evidence="3">The sequence shown here is derived from an EMBL/GenBank/DDBJ whole genome shotgun (WGS) entry which is preliminary data.</text>
</comment>
<dbReference type="Gene3D" id="3.90.190.10">
    <property type="entry name" value="Protein tyrosine phosphatase superfamily"/>
    <property type="match status" value="1"/>
</dbReference>
<gene>
    <name evidence="3" type="ORF">ETU09_07900</name>
</gene>
<dbReference type="PANTHER" id="PTHR31126:SF1">
    <property type="entry name" value="TYROSINE SPECIFIC PROTEIN PHOSPHATASES DOMAIN-CONTAINING PROTEIN"/>
    <property type="match status" value="1"/>
</dbReference>
<dbReference type="PROSITE" id="PS51257">
    <property type="entry name" value="PROKAR_LIPOPROTEIN"/>
    <property type="match status" value="1"/>
</dbReference>
<dbReference type="SUPFAM" id="SSF52799">
    <property type="entry name" value="(Phosphotyrosine protein) phosphatases II"/>
    <property type="match status" value="1"/>
</dbReference>
<feature type="chain" id="PRO_5021720285" evidence="2">
    <location>
        <begin position="28"/>
        <end position="357"/>
    </location>
</feature>
<dbReference type="GO" id="GO:0004721">
    <property type="term" value="F:phosphoprotein phosphatase activity"/>
    <property type="evidence" value="ECO:0007669"/>
    <property type="project" value="InterPro"/>
</dbReference>
<dbReference type="OrthoDB" id="1188001at2"/>
<protein>
    <submittedName>
        <fullName evidence="3">Tyrosine-protein phosphatase</fullName>
    </submittedName>
</protein>
<keyword evidence="4" id="KW-1185">Reference proteome</keyword>
<evidence type="ECO:0000256" key="2">
    <source>
        <dbReference type="SAM" id="SignalP"/>
    </source>
</evidence>
<proteinExistence type="inferred from homology"/>
<keyword evidence="2" id="KW-0732">Signal</keyword>
<dbReference type="PANTHER" id="PTHR31126">
    <property type="entry name" value="TYROSINE-PROTEIN PHOSPHATASE"/>
    <property type="match status" value="1"/>
</dbReference>
<comment type="similarity">
    <text evidence="1">Belongs to the protein-tyrosine phosphatase family.</text>
</comment>
<sequence length="357" mass="40573">MKAILFKIGLLCLSLTAITSCSNDDQAAEKLPSSSSFKSINSLVSLNYDKATQKNILEVKKDGNWKLSKYPDVGTNNLLLSHNKAGKYYIDNDLFNLFTFEWNGHEKNIIGLRQLPLNTVKNVRDLGGFPTQDGKFVKWGTVFRSGAYNGLSQRDIIYLNSIPLVTTVDFRTQEEKDKTKNSYIPSVKNRIEIPIGFGNMSTEYITQILTTGTPEQAKEFMINGNRAFLKDFQPEYKKFFALLMDPKNTPLMFNCTAGKDRTGFASALFLSALGVDRETIINDYLSSNKFMEVTMESMKNLYGDTPLAENFYYVSSVQKEYIETAFSTIETEYGSIENYLRNQLDVDINLLRSLYLY</sequence>
<dbReference type="AlphaFoldDB" id="A0A563DAM1"/>
<feature type="signal peptide" evidence="2">
    <location>
        <begin position="1"/>
        <end position="27"/>
    </location>
</feature>
<evidence type="ECO:0000256" key="1">
    <source>
        <dbReference type="ARBA" id="ARBA00009580"/>
    </source>
</evidence>
<dbReference type="InterPro" id="IPR029021">
    <property type="entry name" value="Prot-tyrosine_phosphatase-like"/>
</dbReference>
<dbReference type="InterPro" id="IPR026893">
    <property type="entry name" value="Tyr/Ser_Pase_IphP-type"/>
</dbReference>
<evidence type="ECO:0000313" key="3">
    <source>
        <dbReference type="EMBL" id="TWP27358.1"/>
    </source>
</evidence>
<dbReference type="RefSeq" id="WP_146292950.1">
    <property type="nucleotide sequence ID" value="NZ_SELH01000023.1"/>
</dbReference>
<evidence type="ECO:0000313" key="4">
    <source>
        <dbReference type="Proteomes" id="UP000319499"/>
    </source>
</evidence>